<dbReference type="EMBL" id="FUEG01000017">
    <property type="protein sequence ID" value="SJL12486.1"/>
    <property type="molecule type" value="Genomic_DNA"/>
</dbReference>
<sequence>MSGIDSCLKIAKLTAAAGGMSPFPFITGAAQCVVVVLEAIESAAKNGKDLQELAESTVATLVVVRDTVIAHGPTSASCFKDICLDFQTYLNDLRSKLNKEGNPSGIRRLLKAKKISEDISAYRQRVQVAKDNFLIRTMTMTHLTLSDVRGDVTMGFSTLTGSVEASERNITSIKDSIEEIRTLGIHQNENTENLSTRLQSFQQQGLYKGVVRDIIPGDIHIIKPVTCSSRHYRACITYKDSYCTVENSNTLKIIRKFKTHSNNGGDAMDLGQFDQTLDFFIKQRHPNLPQIFGVCRSPDFPAIIFHGTTEIDFHHYLCNMPVKQFMQFFSELYQDLHSVLEVLPMASYRYSDRRSYSVFNPDNKEEQVYVNKYGKLVFGDLLCCAHYQLGPFNLSYTQKHGKYDLMLYGSIWSQISAKPFHSPVSRWMLPSSSQKGDLQNHYEAIICCSITSIPTLRSDSRISCTQTFNQHRLQPPQYQPDDSVFSPGYQTALYAPGSIVCDLQHLLSPHQVLVGRTQPLLHRWKWDISFRKMPLWEEIQAISLFDNGSVSIKLSWNDVIRDSCIRIHNSDEIKKSWIAQTSKLESCLRSRDYGDDLEPCIITDVVFHVQIIPRDNDNDIFCHICNAKDRYHHALSLSITAPVIDYETNTIKSWPVVSCSPVCGMDSLKEEDILTIKVTGFECQAQWGWLMGHMLRSTLPELNAEHGFDPARDGADVCEYFGWPLLEILDSSTGEWMLNGTASQSSGPAMDVATGSIEEVQAGEALTKTESVSVVRYDISTRVLIVKHL</sequence>
<reference evidence="2" key="1">
    <citation type="journal article" date="2017" name="Nat. Ecol. Evol.">
        <title>Genome expansion and lineage-specific genetic innovations in the forest pathogenic fungi Armillaria.</title>
        <authorList>
            <person name="Sipos G."/>
            <person name="Prasanna A.N."/>
            <person name="Walter M.C."/>
            <person name="O'Connor E."/>
            <person name="Balint B."/>
            <person name="Krizsan K."/>
            <person name="Kiss B."/>
            <person name="Hess J."/>
            <person name="Varga T."/>
            <person name="Slot J."/>
            <person name="Riley R."/>
            <person name="Boka B."/>
            <person name="Rigling D."/>
            <person name="Barry K."/>
            <person name="Lee J."/>
            <person name="Mihaltcheva S."/>
            <person name="LaButti K."/>
            <person name="Lipzen A."/>
            <person name="Waldron R."/>
            <person name="Moloney N.M."/>
            <person name="Sperisen C."/>
            <person name="Kredics L."/>
            <person name="Vagvoelgyi C."/>
            <person name="Patrignani A."/>
            <person name="Fitzpatrick D."/>
            <person name="Nagy I."/>
            <person name="Doyle S."/>
            <person name="Anderson J.B."/>
            <person name="Grigoriev I.V."/>
            <person name="Gueldener U."/>
            <person name="Muensterkoetter M."/>
            <person name="Nagy L.G."/>
        </authorList>
    </citation>
    <scope>NUCLEOTIDE SEQUENCE [LARGE SCALE GENOMIC DNA]</scope>
    <source>
        <strain evidence="2">C18/9</strain>
    </source>
</reference>
<keyword evidence="2" id="KW-1185">Reference proteome</keyword>
<dbReference type="AlphaFoldDB" id="A0A284RUN3"/>
<protein>
    <submittedName>
        <fullName evidence="1">Uncharacterized protein</fullName>
    </submittedName>
</protein>
<evidence type="ECO:0000313" key="2">
    <source>
        <dbReference type="Proteomes" id="UP000219338"/>
    </source>
</evidence>
<evidence type="ECO:0000313" key="1">
    <source>
        <dbReference type="EMBL" id="SJL12486.1"/>
    </source>
</evidence>
<accession>A0A284RUN3</accession>
<dbReference type="OrthoDB" id="2936354at2759"/>
<gene>
    <name evidence="1" type="ORF">ARMOST_15913</name>
</gene>
<dbReference type="CDD" id="cd21037">
    <property type="entry name" value="MLKL_NTD"/>
    <property type="match status" value="1"/>
</dbReference>
<dbReference type="InterPro" id="IPR059179">
    <property type="entry name" value="MLKL-like_MCAfunc"/>
</dbReference>
<name>A0A284RUN3_ARMOS</name>
<dbReference type="Proteomes" id="UP000219338">
    <property type="component" value="Unassembled WGS sequence"/>
</dbReference>
<proteinExistence type="predicted"/>
<organism evidence="1 2">
    <name type="scientific">Armillaria ostoyae</name>
    <name type="common">Armillaria root rot fungus</name>
    <dbReference type="NCBI Taxonomy" id="47428"/>
    <lineage>
        <taxon>Eukaryota</taxon>
        <taxon>Fungi</taxon>
        <taxon>Dikarya</taxon>
        <taxon>Basidiomycota</taxon>
        <taxon>Agaricomycotina</taxon>
        <taxon>Agaricomycetes</taxon>
        <taxon>Agaricomycetidae</taxon>
        <taxon>Agaricales</taxon>
        <taxon>Marasmiineae</taxon>
        <taxon>Physalacriaceae</taxon>
        <taxon>Armillaria</taxon>
    </lineage>
</organism>